<dbReference type="InterPro" id="IPR011333">
    <property type="entry name" value="SKP1/BTB/POZ_sf"/>
</dbReference>
<dbReference type="CDD" id="cd18186">
    <property type="entry name" value="BTB_POZ_ZBTB_KLHL-like"/>
    <property type="match status" value="1"/>
</dbReference>
<feature type="domain" description="BTB" evidence="1">
    <location>
        <begin position="133"/>
        <end position="195"/>
    </location>
</feature>
<dbReference type="SMART" id="SM00225">
    <property type="entry name" value="BTB"/>
    <property type="match status" value="1"/>
</dbReference>
<keyword evidence="3" id="KW-1185">Reference proteome</keyword>
<organism evidence="2 3">
    <name type="scientific">Ditylenchus destructor</name>
    <dbReference type="NCBI Taxonomy" id="166010"/>
    <lineage>
        <taxon>Eukaryota</taxon>
        <taxon>Metazoa</taxon>
        <taxon>Ecdysozoa</taxon>
        <taxon>Nematoda</taxon>
        <taxon>Chromadorea</taxon>
        <taxon>Rhabditida</taxon>
        <taxon>Tylenchina</taxon>
        <taxon>Tylenchomorpha</taxon>
        <taxon>Sphaerularioidea</taxon>
        <taxon>Anguinidae</taxon>
        <taxon>Anguininae</taxon>
        <taxon>Ditylenchus</taxon>
    </lineage>
</organism>
<name>A0AAD4MHN1_9BILA</name>
<dbReference type="AlphaFoldDB" id="A0AAD4MHN1"/>
<dbReference type="Gene3D" id="3.30.710.10">
    <property type="entry name" value="Potassium Channel Kv1.1, Chain A"/>
    <property type="match status" value="1"/>
</dbReference>
<accession>A0AAD4MHN1</accession>
<reference evidence="2" key="1">
    <citation type="submission" date="2022-01" db="EMBL/GenBank/DDBJ databases">
        <title>Genome Sequence Resource for Two Populations of Ditylenchus destructor, the Migratory Endoparasitic Phytonematode.</title>
        <authorList>
            <person name="Zhang H."/>
            <person name="Lin R."/>
            <person name="Xie B."/>
        </authorList>
    </citation>
    <scope>NUCLEOTIDE SEQUENCE</scope>
    <source>
        <strain evidence="2">BazhouSP</strain>
    </source>
</reference>
<dbReference type="PROSITE" id="PS50097">
    <property type="entry name" value="BTB"/>
    <property type="match status" value="1"/>
</dbReference>
<dbReference type="Pfam" id="PF00651">
    <property type="entry name" value="BTB"/>
    <property type="match status" value="1"/>
</dbReference>
<evidence type="ECO:0000313" key="2">
    <source>
        <dbReference type="EMBL" id="KAI1695617.1"/>
    </source>
</evidence>
<evidence type="ECO:0000259" key="1">
    <source>
        <dbReference type="PROSITE" id="PS50097"/>
    </source>
</evidence>
<comment type="caution">
    <text evidence="2">The sequence shown here is derived from an EMBL/GenBank/DDBJ whole genome shotgun (WGS) entry which is preliminary data.</text>
</comment>
<proteinExistence type="predicted"/>
<protein>
    <submittedName>
        <fullName evidence="2">BTB/POZ domain-containing protein</fullName>
    </submittedName>
</protein>
<dbReference type="Proteomes" id="UP001201812">
    <property type="component" value="Unassembled WGS sequence"/>
</dbReference>
<dbReference type="PANTHER" id="PTHR22744:SF14">
    <property type="entry name" value="BTB DOMAIN-CONTAINING PROTEIN-RELATED"/>
    <property type="match status" value="1"/>
</dbReference>
<dbReference type="EMBL" id="JAKKPZ010000387">
    <property type="protein sequence ID" value="KAI1695617.1"/>
    <property type="molecule type" value="Genomic_DNA"/>
</dbReference>
<dbReference type="SUPFAM" id="SSF54695">
    <property type="entry name" value="POZ domain"/>
    <property type="match status" value="1"/>
</dbReference>
<dbReference type="PANTHER" id="PTHR22744">
    <property type="entry name" value="HELIX LOOP HELIX PROTEIN 21-RELATED"/>
    <property type="match status" value="1"/>
</dbReference>
<sequence>MSELLKRCDVFLMASSGKFRRSNLLVLAQNYNLERLQAQCISDFKSIDDVMAIKPEREYVFLDDRSKRMLLDKLLGINSALALPAAFVPESSNAAADPPTGKKRSLTTLNSAKKRKLTDTASCPWLQLISCPPDIVLLVGNTRIPAHKQYLSMFSDFFNNMFQSEFKESRESEITLEEIRHDEILELLSVIYPSDQYSINEANIATIVKLADRFMMPMILERCKKELKSSNKIKGALKLWLAQQYGTLAELQKEFAYKYKSIEDVRKLKAEPEFDLLDDKMRALLLESITM</sequence>
<gene>
    <name evidence="2" type="ORF">DdX_19485</name>
</gene>
<evidence type="ECO:0000313" key="3">
    <source>
        <dbReference type="Proteomes" id="UP001201812"/>
    </source>
</evidence>
<dbReference type="InterPro" id="IPR000210">
    <property type="entry name" value="BTB/POZ_dom"/>
</dbReference>